<feature type="transmembrane region" description="Helical" evidence="1">
    <location>
        <begin position="434"/>
        <end position="453"/>
    </location>
</feature>
<proteinExistence type="predicted"/>
<sequence>MKFALTEYFIKRPTLFWSLMAALLIAGVLSFVQMPKLEDPAIGVKQAMVVIVYPGATAHEVELQVAQVMEDELRTIPNVKKISSECTKGMAQITVEFQETVLMTAIEQHFDQLRRKVSGAVNKLPQGCYEPIVIDDMMDVYGMFYALTSDGYEYPEMYKYAKMIRRELLGVKGVKRINIYGNRDEVINITLSKEKIARNGIIPTQIMSVLQDATKTVDAGNYQDGDQKIQLRITNRSQSVEDVKNLIVQTLDGKQMRIGDIAEVERTYKDPQENGFFVDGEQALAICISMENDAIVPDVGKAVEAKLKEIMPNVPVGMDMEKIFFQPDKVDEAISSFMVNLVESVLIVIIALIFTMGLRSGLIIGIGLILTIAGSFPILLMCGTTLQRISLGAFIIAMGMLVDNAIVIIDGILVDRTRGLGPKVYLYRICKATAMPLLGATLIAASAFLNVFLSKDTAGEYARDLFLVLCVSLLVSWILALTQVPMFTKYILPLHVRKVGYEEQIGKMQQAVRKIIIKLINYKKLTIGISVVVLIASFLGMTKIKNLFFPDFSYKQFVIEYFTPYQTNPEQVKLDLLEMSKLVKENPNVERVAASMGSAPARYCLVRPMTSGGGCYGELIIDCPDYETVVEELPKIRQQLRERYPDAYIRARKYNFSISSTHTVEVEFTGPDPAVLRDLAGQAEEIMRKCKYVDTYSVQNNWKPTGKALTAQYMEQEARRSGISRANIGNALQAATDGMVCGVINDQDQQVMLNFRIRNADGSKIQDLNDIPVWTDINIKVDDNDINQLITGSKSSEAIQDDMYKSAPMSNVTHNIDLGWEEQMILRVNGSRHIEAECDPDYTQWEATPAKVKADIEDQINKIKLPEGYTMGWSGEIAKQGDSMEGLMKYGPITLFIILTILLLLFSNWKKVILILLCFPFVLCGITPALLLSKQPFTFMAIIGVMGLMGMMIKNAIVLVDEITRLTNEEQQHPYDAVINATVSRTRPVIMASVTTILGMLPLVTDPMYASMAVTIMSGLAMGTIITLALLPLFYTAFFHITPPRTRPKTTKTTNE</sequence>
<feature type="transmembrane region" description="Helical" evidence="1">
    <location>
        <begin position="361"/>
        <end position="380"/>
    </location>
</feature>
<dbReference type="Gene3D" id="3.30.70.1320">
    <property type="entry name" value="Multidrug efflux transporter AcrB pore domain like"/>
    <property type="match status" value="1"/>
</dbReference>
<feature type="transmembrane region" description="Helical" evidence="1">
    <location>
        <begin position="989"/>
        <end position="1010"/>
    </location>
</feature>
<dbReference type="GO" id="GO:0042910">
    <property type="term" value="F:xenobiotic transmembrane transporter activity"/>
    <property type="evidence" value="ECO:0007669"/>
    <property type="project" value="TreeGrafter"/>
</dbReference>
<evidence type="ECO:0000313" key="2">
    <source>
        <dbReference type="EMBL" id="SHF08434.1"/>
    </source>
</evidence>
<dbReference type="InterPro" id="IPR027463">
    <property type="entry name" value="AcrB_DN_DC_subdom"/>
</dbReference>
<keyword evidence="3" id="KW-1185">Reference proteome</keyword>
<feature type="transmembrane region" description="Helical" evidence="1">
    <location>
        <begin position="333"/>
        <end position="354"/>
    </location>
</feature>
<dbReference type="SUPFAM" id="SSF82693">
    <property type="entry name" value="Multidrug efflux transporter AcrB pore domain, PN1, PN2, PC1 and PC2 subdomains"/>
    <property type="match status" value="2"/>
</dbReference>
<dbReference type="InterPro" id="IPR001036">
    <property type="entry name" value="Acrflvin-R"/>
</dbReference>
<evidence type="ECO:0000313" key="3">
    <source>
        <dbReference type="Proteomes" id="UP000184436"/>
    </source>
</evidence>
<dbReference type="PANTHER" id="PTHR32063:SF18">
    <property type="entry name" value="CATION EFFLUX SYSTEM PROTEIN"/>
    <property type="match status" value="1"/>
</dbReference>
<feature type="transmembrane region" description="Helical" evidence="1">
    <location>
        <begin position="887"/>
        <end position="906"/>
    </location>
</feature>
<dbReference type="PRINTS" id="PR00702">
    <property type="entry name" value="ACRIFLAVINRP"/>
</dbReference>
<dbReference type="Gene3D" id="3.30.70.1430">
    <property type="entry name" value="Multidrug efflux transporter AcrB pore domain"/>
    <property type="match status" value="2"/>
</dbReference>
<feature type="transmembrane region" description="Helical" evidence="1">
    <location>
        <begin position="1016"/>
        <end position="1039"/>
    </location>
</feature>
<dbReference type="STRING" id="871325.SAMN05444349_11113"/>
<dbReference type="SUPFAM" id="SSF82866">
    <property type="entry name" value="Multidrug efflux transporter AcrB transmembrane domain"/>
    <property type="match status" value="2"/>
</dbReference>
<dbReference type="Pfam" id="PF00873">
    <property type="entry name" value="ACR_tran"/>
    <property type="match status" value="1"/>
</dbReference>
<dbReference type="Gene3D" id="1.20.1640.10">
    <property type="entry name" value="Multidrug efflux transporter AcrB transmembrane domain"/>
    <property type="match status" value="2"/>
</dbReference>
<dbReference type="Gene3D" id="3.30.2090.10">
    <property type="entry name" value="Multidrug efflux transporter AcrB TolC docking domain, DN and DC subdomains"/>
    <property type="match status" value="2"/>
</dbReference>
<dbReference type="SUPFAM" id="SSF82714">
    <property type="entry name" value="Multidrug efflux transporter AcrB TolC docking domain, DN and DC subdomains"/>
    <property type="match status" value="2"/>
</dbReference>
<dbReference type="AlphaFoldDB" id="A0A1M4YRL1"/>
<keyword evidence="1" id="KW-0472">Membrane</keyword>
<accession>A0A1M4YRL1</accession>
<dbReference type="EMBL" id="FQVD01000011">
    <property type="protein sequence ID" value="SHF08434.1"/>
    <property type="molecule type" value="Genomic_DNA"/>
</dbReference>
<feature type="transmembrane region" description="Helical" evidence="1">
    <location>
        <begin position="392"/>
        <end position="413"/>
    </location>
</feature>
<dbReference type="Gene3D" id="3.30.70.1440">
    <property type="entry name" value="Multidrug efflux transporter AcrB pore domain"/>
    <property type="match status" value="1"/>
</dbReference>
<dbReference type="RefSeq" id="WP_073349569.1">
    <property type="nucleotide sequence ID" value="NZ_FQVD01000011.1"/>
</dbReference>
<dbReference type="PANTHER" id="PTHR32063">
    <property type="match status" value="1"/>
</dbReference>
<dbReference type="Proteomes" id="UP000184436">
    <property type="component" value="Unassembled WGS sequence"/>
</dbReference>
<reference evidence="2 3" key="1">
    <citation type="submission" date="2016-11" db="EMBL/GenBank/DDBJ databases">
        <authorList>
            <person name="Jaros S."/>
            <person name="Januszkiewicz K."/>
            <person name="Wedrychowicz H."/>
        </authorList>
    </citation>
    <scope>NUCLEOTIDE SEQUENCE [LARGE SCALE GENOMIC DNA]</scope>
    <source>
        <strain evidence="2 3">DSM 26883</strain>
    </source>
</reference>
<protein>
    <submittedName>
        <fullName evidence="2">Multidrug efflux pump subunit AcrB</fullName>
    </submittedName>
</protein>
<keyword evidence="1" id="KW-1133">Transmembrane helix</keyword>
<dbReference type="OrthoDB" id="9798415at2"/>
<evidence type="ECO:0000256" key="1">
    <source>
        <dbReference type="SAM" id="Phobius"/>
    </source>
</evidence>
<gene>
    <name evidence="2" type="ORF">SAMN05444349_11113</name>
</gene>
<feature type="transmembrane region" description="Helical" evidence="1">
    <location>
        <begin position="465"/>
        <end position="488"/>
    </location>
</feature>
<organism evidence="2 3">
    <name type="scientific">Bacteroides faecichinchillae</name>
    <dbReference type="NCBI Taxonomy" id="871325"/>
    <lineage>
        <taxon>Bacteria</taxon>
        <taxon>Pseudomonadati</taxon>
        <taxon>Bacteroidota</taxon>
        <taxon>Bacteroidia</taxon>
        <taxon>Bacteroidales</taxon>
        <taxon>Bacteroidaceae</taxon>
        <taxon>Bacteroides</taxon>
    </lineage>
</organism>
<name>A0A1M4YRL1_9BACE</name>
<dbReference type="GO" id="GO:0005886">
    <property type="term" value="C:plasma membrane"/>
    <property type="evidence" value="ECO:0007669"/>
    <property type="project" value="TreeGrafter"/>
</dbReference>
<feature type="transmembrane region" description="Helical" evidence="1">
    <location>
        <begin position="937"/>
        <end position="960"/>
    </location>
</feature>
<feature type="transmembrane region" description="Helical" evidence="1">
    <location>
        <begin position="913"/>
        <end position="931"/>
    </location>
</feature>
<keyword evidence="1" id="KW-0812">Transmembrane</keyword>